<feature type="compositionally biased region" description="Acidic residues" evidence="1">
    <location>
        <begin position="9"/>
        <end position="20"/>
    </location>
</feature>
<gene>
    <name evidence="2" type="ORF">C8A04DRAFT_30484</name>
</gene>
<dbReference type="AlphaFoldDB" id="A0AAN6UZ71"/>
<proteinExistence type="predicted"/>
<organism evidence="2 3">
    <name type="scientific">Dichotomopilus funicola</name>
    <dbReference type="NCBI Taxonomy" id="1934379"/>
    <lineage>
        <taxon>Eukaryota</taxon>
        <taxon>Fungi</taxon>
        <taxon>Dikarya</taxon>
        <taxon>Ascomycota</taxon>
        <taxon>Pezizomycotina</taxon>
        <taxon>Sordariomycetes</taxon>
        <taxon>Sordariomycetidae</taxon>
        <taxon>Sordariales</taxon>
        <taxon>Chaetomiaceae</taxon>
        <taxon>Dichotomopilus</taxon>
    </lineage>
</organism>
<dbReference type="RefSeq" id="XP_062635304.1">
    <property type="nucleotide sequence ID" value="XM_062781394.1"/>
</dbReference>
<keyword evidence="3" id="KW-1185">Reference proteome</keyword>
<protein>
    <submittedName>
        <fullName evidence="2">Uncharacterized protein</fullName>
    </submittedName>
</protein>
<accession>A0AAN6UZ71</accession>
<evidence type="ECO:0000256" key="1">
    <source>
        <dbReference type="SAM" id="MobiDB-lite"/>
    </source>
</evidence>
<sequence>MDGLKDGEAKEDDESEDNEEGGAPLYADTDAGEENDDEDAKEDMDLQEETEEEVADSNNGNENPSEPKPKKHIMRATPNRVAAWALLAAVQIVPFDFSHCTRLTIATDSEHAIEMATNRLQNMLERGLPFRMARGQPVEDEDIRWQFAGTVKDLAYQGVEMAIMRCREGEGIRLPLGDGDGYVFGKHAAMALWRRDKEAREHHKPRGDLEFVRWMNLYA</sequence>
<evidence type="ECO:0000313" key="2">
    <source>
        <dbReference type="EMBL" id="KAK4141933.1"/>
    </source>
</evidence>
<evidence type="ECO:0000313" key="3">
    <source>
        <dbReference type="Proteomes" id="UP001302676"/>
    </source>
</evidence>
<dbReference type="GO" id="GO:0003676">
    <property type="term" value="F:nucleic acid binding"/>
    <property type="evidence" value="ECO:0007669"/>
    <property type="project" value="InterPro"/>
</dbReference>
<dbReference type="Proteomes" id="UP001302676">
    <property type="component" value="Unassembled WGS sequence"/>
</dbReference>
<dbReference type="InterPro" id="IPR036397">
    <property type="entry name" value="RNaseH_sf"/>
</dbReference>
<name>A0AAN6UZ71_9PEZI</name>
<feature type="compositionally biased region" description="Acidic residues" evidence="1">
    <location>
        <begin position="30"/>
        <end position="55"/>
    </location>
</feature>
<reference evidence="2" key="1">
    <citation type="journal article" date="2023" name="Mol. Phylogenet. Evol.">
        <title>Genome-scale phylogeny and comparative genomics of the fungal order Sordariales.</title>
        <authorList>
            <person name="Hensen N."/>
            <person name="Bonometti L."/>
            <person name="Westerberg I."/>
            <person name="Brannstrom I.O."/>
            <person name="Guillou S."/>
            <person name="Cros-Aarteil S."/>
            <person name="Calhoun S."/>
            <person name="Haridas S."/>
            <person name="Kuo A."/>
            <person name="Mondo S."/>
            <person name="Pangilinan J."/>
            <person name="Riley R."/>
            <person name="LaButti K."/>
            <person name="Andreopoulos B."/>
            <person name="Lipzen A."/>
            <person name="Chen C."/>
            <person name="Yan M."/>
            <person name="Daum C."/>
            <person name="Ng V."/>
            <person name="Clum A."/>
            <person name="Steindorff A."/>
            <person name="Ohm R.A."/>
            <person name="Martin F."/>
            <person name="Silar P."/>
            <person name="Natvig D.O."/>
            <person name="Lalanne C."/>
            <person name="Gautier V."/>
            <person name="Ament-Velasquez S.L."/>
            <person name="Kruys A."/>
            <person name="Hutchinson M.I."/>
            <person name="Powell A.J."/>
            <person name="Barry K."/>
            <person name="Miller A.N."/>
            <person name="Grigoriev I.V."/>
            <person name="Debuchy R."/>
            <person name="Gladieux P."/>
            <person name="Hiltunen Thoren M."/>
            <person name="Johannesson H."/>
        </authorList>
    </citation>
    <scope>NUCLEOTIDE SEQUENCE</scope>
    <source>
        <strain evidence="2">CBS 141.50</strain>
    </source>
</reference>
<dbReference type="EMBL" id="MU853604">
    <property type="protein sequence ID" value="KAK4141933.1"/>
    <property type="molecule type" value="Genomic_DNA"/>
</dbReference>
<reference evidence="2" key="2">
    <citation type="submission" date="2023-05" db="EMBL/GenBank/DDBJ databases">
        <authorList>
            <consortium name="Lawrence Berkeley National Laboratory"/>
            <person name="Steindorff A."/>
            <person name="Hensen N."/>
            <person name="Bonometti L."/>
            <person name="Westerberg I."/>
            <person name="Brannstrom I.O."/>
            <person name="Guillou S."/>
            <person name="Cros-Aarteil S."/>
            <person name="Calhoun S."/>
            <person name="Haridas S."/>
            <person name="Kuo A."/>
            <person name="Mondo S."/>
            <person name="Pangilinan J."/>
            <person name="Riley R."/>
            <person name="Labutti K."/>
            <person name="Andreopoulos B."/>
            <person name="Lipzen A."/>
            <person name="Chen C."/>
            <person name="Yanf M."/>
            <person name="Daum C."/>
            <person name="Ng V."/>
            <person name="Clum A."/>
            <person name="Ohm R."/>
            <person name="Martin F."/>
            <person name="Silar P."/>
            <person name="Natvig D."/>
            <person name="Lalanne C."/>
            <person name="Gautier V."/>
            <person name="Ament-Velasquez S.L."/>
            <person name="Kruys A."/>
            <person name="Hutchinson M.I."/>
            <person name="Powell A.J."/>
            <person name="Barry K."/>
            <person name="Miller A.N."/>
            <person name="Grigoriev I.V."/>
            <person name="Debuchy R."/>
            <person name="Gladieux P."/>
            <person name="Thoren M.H."/>
            <person name="Johannesson H."/>
        </authorList>
    </citation>
    <scope>NUCLEOTIDE SEQUENCE</scope>
    <source>
        <strain evidence="2">CBS 141.50</strain>
    </source>
</reference>
<dbReference type="Gene3D" id="3.30.420.10">
    <property type="entry name" value="Ribonuclease H-like superfamily/Ribonuclease H"/>
    <property type="match status" value="1"/>
</dbReference>
<comment type="caution">
    <text evidence="2">The sequence shown here is derived from an EMBL/GenBank/DDBJ whole genome shotgun (WGS) entry which is preliminary data.</text>
</comment>
<feature type="region of interest" description="Disordered" evidence="1">
    <location>
        <begin position="1"/>
        <end position="72"/>
    </location>
</feature>
<dbReference type="GeneID" id="87818007"/>